<dbReference type="EMBL" id="BPLR01017052">
    <property type="protein sequence ID" value="GIY88330.1"/>
    <property type="molecule type" value="Genomic_DNA"/>
</dbReference>
<keyword evidence="2" id="KW-1185">Reference proteome</keyword>
<dbReference type="AlphaFoldDB" id="A0AAV4WZJ2"/>
<organism evidence="1 2">
    <name type="scientific">Caerostris extrusa</name>
    <name type="common">Bark spider</name>
    <name type="synonym">Caerostris bankana</name>
    <dbReference type="NCBI Taxonomy" id="172846"/>
    <lineage>
        <taxon>Eukaryota</taxon>
        <taxon>Metazoa</taxon>
        <taxon>Ecdysozoa</taxon>
        <taxon>Arthropoda</taxon>
        <taxon>Chelicerata</taxon>
        <taxon>Arachnida</taxon>
        <taxon>Araneae</taxon>
        <taxon>Araneomorphae</taxon>
        <taxon>Entelegynae</taxon>
        <taxon>Araneoidea</taxon>
        <taxon>Araneidae</taxon>
        <taxon>Caerostris</taxon>
    </lineage>
</organism>
<sequence>MVSDRRASSHASRLPILILEKCVKSFLFCSCKKLAIQFTYKQCNRGFVIFSSRESVLRRFEERPAIGRTFIYHTLGRCCKWSNGHYLHTFPTIRTRGQYTY</sequence>
<comment type="caution">
    <text evidence="1">The sequence shown here is derived from an EMBL/GenBank/DDBJ whole genome shotgun (WGS) entry which is preliminary data.</text>
</comment>
<evidence type="ECO:0000313" key="2">
    <source>
        <dbReference type="Proteomes" id="UP001054945"/>
    </source>
</evidence>
<proteinExistence type="predicted"/>
<name>A0AAV4WZJ2_CAEEX</name>
<accession>A0AAV4WZJ2</accession>
<protein>
    <submittedName>
        <fullName evidence="1">Uncharacterized protein</fullName>
    </submittedName>
</protein>
<dbReference type="Proteomes" id="UP001054945">
    <property type="component" value="Unassembled WGS sequence"/>
</dbReference>
<gene>
    <name evidence="1" type="ORF">CEXT_297771</name>
</gene>
<evidence type="ECO:0000313" key="1">
    <source>
        <dbReference type="EMBL" id="GIY88330.1"/>
    </source>
</evidence>
<reference evidence="1 2" key="1">
    <citation type="submission" date="2021-06" db="EMBL/GenBank/DDBJ databases">
        <title>Caerostris extrusa draft genome.</title>
        <authorList>
            <person name="Kono N."/>
            <person name="Arakawa K."/>
        </authorList>
    </citation>
    <scope>NUCLEOTIDE SEQUENCE [LARGE SCALE GENOMIC DNA]</scope>
</reference>